<accession>A0A194WD85</accession>
<evidence type="ECO:0000256" key="1">
    <source>
        <dbReference type="SAM" id="Coils"/>
    </source>
</evidence>
<dbReference type="EMBL" id="CM003109">
    <property type="protein sequence ID" value="KUI74095.1"/>
    <property type="molecule type" value="Genomic_DNA"/>
</dbReference>
<gene>
    <name evidence="2" type="ORF">VM1G_09947</name>
</gene>
<reference evidence="2" key="1">
    <citation type="submission" date="2014-12" db="EMBL/GenBank/DDBJ databases">
        <title>Genome Sequence of Valsa Canker Pathogens Uncovers a Specific Adaption of Colonization on Woody Bark.</title>
        <authorList>
            <person name="Yin Z."/>
            <person name="Liu H."/>
            <person name="Gao X."/>
            <person name="Li Z."/>
            <person name="Song N."/>
            <person name="Ke X."/>
            <person name="Dai Q."/>
            <person name="Wu Y."/>
            <person name="Sun Y."/>
            <person name="Xu J.-R."/>
            <person name="Kang Z.K."/>
            <person name="Wang L."/>
            <person name="Huang L."/>
        </authorList>
    </citation>
    <scope>NUCLEOTIDE SEQUENCE [LARGE SCALE GENOMIC DNA]</scope>
    <source>
        <strain evidence="2">03-8</strain>
    </source>
</reference>
<dbReference type="SMR" id="A0A194WD85"/>
<feature type="coiled-coil region" evidence="1">
    <location>
        <begin position="140"/>
        <end position="167"/>
    </location>
</feature>
<evidence type="ECO:0000313" key="3">
    <source>
        <dbReference type="Proteomes" id="UP000078559"/>
    </source>
</evidence>
<name>A0A194WD85_CYTMA</name>
<keyword evidence="3" id="KW-1185">Reference proteome</keyword>
<proteinExistence type="predicted"/>
<dbReference type="AlphaFoldDB" id="A0A194WD85"/>
<protein>
    <submittedName>
        <fullName evidence="2">Uncharacterized protein</fullName>
    </submittedName>
</protein>
<keyword evidence="1" id="KW-0175">Coiled coil</keyword>
<dbReference type="Proteomes" id="UP000078559">
    <property type="component" value="Chromosome 12"/>
</dbReference>
<organism evidence="2 3">
    <name type="scientific">Cytospora mali</name>
    <name type="common">Apple Valsa canker fungus</name>
    <name type="synonym">Valsa mali</name>
    <dbReference type="NCBI Taxonomy" id="578113"/>
    <lineage>
        <taxon>Eukaryota</taxon>
        <taxon>Fungi</taxon>
        <taxon>Dikarya</taxon>
        <taxon>Ascomycota</taxon>
        <taxon>Pezizomycotina</taxon>
        <taxon>Sordariomycetes</taxon>
        <taxon>Sordariomycetidae</taxon>
        <taxon>Diaporthales</taxon>
        <taxon>Cytosporaceae</taxon>
        <taxon>Cytospora</taxon>
    </lineage>
</organism>
<evidence type="ECO:0000313" key="2">
    <source>
        <dbReference type="EMBL" id="KUI74095.1"/>
    </source>
</evidence>
<dbReference type="OrthoDB" id="5069333at2759"/>
<sequence length="200" mass="21452">MSGNPSLINNGMMYGAQTGMAGLYKLETGWTSPTTSIDESMNRSQSISSGLPLVGVACSRCMRRSGTHTAAMLLATVIGTITSFYRSASQSYFDHGGSPNGKSAMAIPTPSTTSSGGMTGLGVTLGAYTVNSEDSRWLELEILARELRKLEEVYANFREVCSELSEDPEVSKAMIGYLGQNLGSTMQVVSHHRKGDRRFS</sequence>